<dbReference type="RefSeq" id="WP_162378310.1">
    <property type="nucleotide sequence ID" value="NZ_JBHTKN010000001.1"/>
</dbReference>
<keyword evidence="1" id="KW-0732">Signal</keyword>
<gene>
    <name evidence="2" type="ORF">ACFQ2N_02410</name>
</gene>
<organism evidence="2 3">
    <name type="scientific">Pseudoxanthomonas kaohsiungensis</name>
    <dbReference type="NCBI Taxonomy" id="283923"/>
    <lineage>
        <taxon>Bacteria</taxon>
        <taxon>Pseudomonadati</taxon>
        <taxon>Pseudomonadota</taxon>
        <taxon>Gammaproteobacteria</taxon>
        <taxon>Lysobacterales</taxon>
        <taxon>Lysobacteraceae</taxon>
        <taxon>Pseudoxanthomonas</taxon>
    </lineage>
</organism>
<reference evidence="3" key="1">
    <citation type="journal article" date="2019" name="Int. J. Syst. Evol. Microbiol.">
        <title>The Global Catalogue of Microorganisms (GCM) 10K type strain sequencing project: providing services to taxonomists for standard genome sequencing and annotation.</title>
        <authorList>
            <consortium name="The Broad Institute Genomics Platform"/>
            <consortium name="The Broad Institute Genome Sequencing Center for Infectious Disease"/>
            <person name="Wu L."/>
            <person name="Ma J."/>
        </authorList>
    </citation>
    <scope>NUCLEOTIDE SEQUENCE [LARGE SCALE GENOMIC DNA]</scope>
    <source>
        <strain evidence="3">CCUG 55854</strain>
    </source>
</reference>
<dbReference type="EMBL" id="JBHTKN010000001">
    <property type="protein sequence ID" value="MFD1041203.1"/>
    <property type="molecule type" value="Genomic_DNA"/>
</dbReference>
<protein>
    <recommendedName>
        <fullName evidence="4">Secreted protein</fullName>
    </recommendedName>
</protein>
<comment type="caution">
    <text evidence="2">The sequence shown here is derived from an EMBL/GenBank/DDBJ whole genome shotgun (WGS) entry which is preliminary data.</text>
</comment>
<feature type="signal peptide" evidence="1">
    <location>
        <begin position="1"/>
        <end position="22"/>
    </location>
</feature>
<proteinExistence type="predicted"/>
<accession>A0ABW3LTT3</accession>
<dbReference type="Proteomes" id="UP001597033">
    <property type="component" value="Unassembled WGS sequence"/>
</dbReference>
<name>A0ABW3LTT3_9GAMM</name>
<feature type="chain" id="PRO_5047147747" description="Secreted protein" evidence="1">
    <location>
        <begin position="23"/>
        <end position="98"/>
    </location>
</feature>
<evidence type="ECO:0000256" key="1">
    <source>
        <dbReference type="SAM" id="SignalP"/>
    </source>
</evidence>
<keyword evidence="3" id="KW-1185">Reference proteome</keyword>
<evidence type="ECO:0008006" key="4">
    <source>
        <dbReference type="Google" id="ProtNLM"/>
    </source>
</evidence>
<evidence type="ECO:0000313" key="2">
    <source>
        <dbReference type="EMBL" id="MFD1041203.1"/>
    </source>
</evidence>
<evidence type="ECO:0000313" key="3">
    <source>
        <dbReference type="Proteomes" id="UP001597033"/>
    </source>
</evidence>
<sequence>MRACKAFLALAGLALTIGAVHASSQQATLRISMTIVDRCDVRNGGASPSVDCSIGVPWTVAPAAAAAASLVADGSASRHFPVPASGPADGARVTTIVF</sequence>